<proteinExistence type="predicted"/>
<evidence type="ECO:0000313" key="2">
    <source>
        <dbReference type="EMBL" id="GBM09645.1"/>
    </source>
</evidence>
<accession>A0A4Y2D265</accession>
<dbReference type="PANTHER" id="PTHR46599">
    <property type="entry name" value="PIGGYBAC TRANSPOSABLE ELEMENT-DERIVED PROTEIN 4"/>
    <property type="match status" value="1"/>
</dbReference>
<evidence type="ECO:0000313" key="3">
    <source>
        <dbReference type="Proteomes" id="UP000499080"/>
    </source>
</evidence>
<gene>
    <name evidence="2" type="ORF">AVEN_43627_1</name>
</gene>
<reference evidence="2 3" key="1">
    <citation type="journal article" date="2019" name="Sci. Rep.">
        <title>Orb-weaving spider Araneus ventricosus genome elucidates the spidroin gene catalogue.</title>
        <authorList>
            <person name="Kono N."/>
            <person name="Nakamura H."/>
            <person name="Ohtoshi R."/>
            <person name="Moran D.A.P."/>
            <person name="Shinohara A."/>
            <person name="Yoshida Y."/>
            <person name="Fujiwara M."/>
            <person name="Mori M."/>
            <person name="Tomita M."/>
            <person name="Arakawa K."/>
        </authorList>
    </citation>
    <scope>NUCLEOTIDE SEQUENCE [LARGE SCALE GENOMIC DNA]</scope>
</reference>
<dbReference type="Proteomes" id="UP000499080">
    <property type="component" value="Unassembled WGS sequence"/>
</dbReference>
<organism evidence="2 3">
    <name type="scientific">Araneus ventricosus</name>
    <name type="common">Orbweaver spider</name>
    <name type="synonym">Epeira ventricosa</name>
    <dbReference type="NCBI Taxonomy" id="182803"/>
    <lineage>
        <taxon>Eukaryota</taxon>
        <taxon>Metazoa</taxon>
        <taxon>Ecdysozoa</taxon>
        <taxon>Arthropoda</taxon>
        <taxon>Chelicerata</taxon>
        <taxon>Arachnida</taxon>
        <taxon>Araneae</taxon>
        <taxon>Araneomorphae</taxon>
        <taxon>Entelegynae</taxon>
        <taxon>Araneoidea</taxon>
        <taxon>Araneidae</taxon>
        <taxon>Araneus</taxon>
    </lineage>
</organism>
<name>A0A4Y2D265_ARAVE</name>
<feature type="domain" description="PiggyBac transposable element-derived protein" evidence="1">
    <location>
        <begin position="13"/>
        <end position="65"/>
    </location>
</feature>
<keyword evidence="3" id="KW-1185">Reference proteome</keyword>
<dbReference type="InterPro" id="IPR029526">
    <property type="entry name" value="PGBD"/>
</dbReference>
<dbReference type="PANTHER" id="PTHR46599:SF6">
    <property type="entry name" value="DUAL SPECIFICITY PHOSPHATASE 26"/>
    <property type="match status" value="1"/>
</dbReference>
<feature type="non-terminal residue" evidence="2">
    <location>
        <position position="135"/>
    </location>
</feature>
<dbReference type="EMBL" id="BGPR01241025">
    <property type="protein sequence ID" value="GBM09645.1"/>
    <property type="molecule type" value="Genomic_DNA"/>
</dbReference>
<dbReference type="Pfam" id="PF13843">
    <property type="entry name" value="DDE_Tnp_1_7"/>
    <property type="match status" value="1"/>
</dbReference>
<dbReference type="OrthoDB" id="6423686at2759"/>
<protein>
    <recommendedName>
        <fullName evidence="1">PiggyBac transposable element-derived protein domain-containing protein</fullName>
    </recommendedName>
</protein>
<sequence length="135" mass="15366">MHNDNAIDLSTGEAKKPEIITFYNMTKGAVDVVDEMAATYSTAKKTNRWPMAVFYAMLNVATINSRVLLLSTKEPPAQNRTRRSFLKSLGFNLIEDYQKIRSQQTMLPQSLKAKLVKEEDFQPSAKKAKVTYKRC</sequence>
<comment type="caution">
    <text evidence="2">The sequence shown here is derived from an EMBL/GenBank/DDBJ whole genome shotgun (WGS) entry which is preliminary data.</text>
</comment>
<evidence type="ECO:0000259" key="1">
    <source>
        <dbReference type="Pfam" id="PF13843"/>
    </source>
</evidence>
<dbReference type="AlphaFoldDB" id="A0A4Y2D265"/>